<evidence type="ECO:0000313" key="6">
    <source>
        <dbReference type="Proteomes" id="UP000564704"/>
    </source>
</evidence>
<keyword evidence="6" id="KW-1185">Reference proteome</keyword>
<dbReference type="Pfam" id="PF18821">
    <property type="entry name" value="LPD7"/>
    <property type="match status" value="1"/>
</dbReference>
<dbReference type="AlphaFoldDB" id="A0A844D6S9"/>
<feature type="region of interest" description="Disordered" evidence="1">
    <location>
        <begin position="572"/>
        <end position="593"/>
    </location>
</feature>
<proteinExistence type="predicted"/>
<evidence type="ECO:0000259" key="2">
    <source>
        <dbReference type="Pfam" id="PF03432"/>
    </source>
</evidence>
<feature type="compositionally biased region" description="Basic and acidic residues" evidence="1">
    <location>
        <begin position="577"/>
        <end position="593"/>
    </location>
</feature>
<feature type="region of interest" description="Disordered" evidence="1">
    <location>
        <begin position="181"/>
        <end position="200"/>
    </location>
</feature>
<evidence type="ECO:0000259" key="3">
    <source>
        <dbReference type="Pfam" id="PF18821"/>
    </source>
</evidence>
<comment type="caution">
    <text evidence="5">The sequence shown here is derived from an EMBL/GenBank/DDBJ whole genome shotgun (WGS) entry which is preliminary data.</text>
</comment>
<dbReference type="Pfam" id="PF22863">
    <property type="entry name" value="TraI_middle"/>
    <property type="match status" value="1"/>
</dbReference>
<dbReference type="EMBL" id="SZWE01000003">
    <property type="protein sequence ID" value="MRU17088.1"/>
    <property type="molecule type" value="Genomic_DNA"/>
</dbReference>
<dbReference type="OrthoDB" id="279005at2"/>
<dbReference type="InterPro" id="IPR040677">
    <property type="entry name" value="LPD7"/>
</dbReference>
<protein>
    <recommendedName>
        <fullName evidence="7">Toprim-like</fullName>
    </recommendedName>
</protein>
<feature type="domain" description="MobA/VirD2-like nuclease" evidence="2">
    <location>
        <begin position="30"/>
        <end position="152"/>
    </location>
</feature>
<dbReference type="InterPro" id="IPR054462">
    <property type="entry name" value="TraI_M"/>
</dbReference>
<organism evidence="5 6">
    <name type="scientific">Roseovarius bejariae</name>
    <dbReference type="NCBI Taxonomy" id="2576383"/>
    <lineage>
        <taxon>Bacteria</taxon>
        <taxon>Pseudomonadati</taxon>
        <taxon>Pseudomonadota</taxon>
        <taxon>Alphaproteobacteria</taxon>
        <taxon>Rhodobacterales</taxon>
        <taxon>Roseobacteraceae</taxon>
        <taxon>Roseovarius</taxon>
    </lineage>
</organism>
<evidence type="ECO:0000313" key="5">
    <source>
        <dbReference type="EMBL" id="MRU17088.1"/>
    </source>
</evidence>
<accession>A0A844D6S9</accession>
<dbReference type="Pfam" id="PF03432">
    <property type="entry name" value="Relaxase"/>
    <property type="match status" value="1"/>
</dbReference>
<evidence type="ECO:0008006" key="7">
    <source>
        <dbReference type="Google" id="ProtNLM"/>
    </source>
</evidence>
<dbReference type="Gene3D" id="3.40.1360.10">
    <property type="match status" value="1"/>
</dbReference>
<sequence>MIGEAIKKEGEKGSGGGADAFKPGVAYVCGKATRVALRNLASRDWQNAAGDMRLTSELNSRVRKPYYHLVLSWHELEQPTDDQMVAAADHMIRSLGLEEHQIVIGTHHDTMRRHVHLVCNTVHPITGKVWSKSNDHLRIEKACREIELAQGWSHDRGRFVFDVSADGAVELKPNPAAWDKKKAARDAGQRPKTSGARKFEKSTGIETFEHSIPAALKARFAQVVGTAQDWEGLHAALGELGLRYYKAGSGARIGILGSDEFAKASAFGSKFSIRKMVAALGAYKDPEGAYVNDLKEDHKGIESISGVVWKEDRKATASSAFKLTLLRRIYCDLHLNPAVSDAIRFVDLQDVPPQITFRDNATLVDHGSRLSTSRSTHETRAAMIAIAKAKGWSSVKFSGSPDFVRLASLEAARAGLPVHGAPQDIQTQCDAILDRLERQQCRIEAEARAGQQAAHEATVDRKQGIRVNDAERAEAAARVDVRTAEVRAVIDAIGPGRDPVRTALRTVARQEEKRIKAELPDRRSVSNPQAAPDADRRGSSTHRRIARAVKENDHHELDRMRTVHINEIASRGGWSYDPKHKDGHNDPQGRDRRTYVRGGETIKATRKGSLWVWTNNKTGASGSVIDLWLSDNAGSTLGDARKAFREIMGTDTPMLVPPAAPRLGDTPQDHTEARRRWEEAPYIDDHRTYAEDRGISKATLHRFQEDVRCGAFGGIYFAHRNPETGDIQGFEQRWEKDGQKNAARFAKGGLKTVSVLGNSKTATRMVIFEGGLDALALAEFEDRHDTIYVSTGGGFGPKTEAALLKLAEGLQALSGFDNDAAGEALHRRLTGLLPRATRLAPPSQVEGAKKVCKDWLDVLNASKGVLSPTMSSSGLAAHSESAGLAEQSVQAPHLREPEMPEFG</sequence>
<dbReference type="Pfam" id="PF13155">
    <property type="entry name" value="Toprim_2"/>
    <property type="match status" value="1"/>
</dbReference>
<dbReference type="InterPro" id="IPR005094">
    <property type="entry name" value="Endonuclease_MobA/VirD2"/>
</dbReference>
<evidence type="ECO:0000256" key="1">
    <source>
        <dbReference type="SAM" id="MobiDB-lite"/>
    </source>
</evidence>
<feature type="domain" description="Large polyvalent protein-associated" evidence="3">
    <location>
        <begin position="356"/>
        <end position="428"/>
    </location>
</feature>
<feature type="compositionally biased region" description="Basic and acidic residues" evidence="1">
    <location>
        <begin position="893"/>
        <end position="903"/>
    </location>
</feature>
<feature type="compositionally biased region" description="Basic and acidic residues" evidence="1">
    <location>
        <begin position="513"/>
        <end position="524"/>
    </location>
</feature>
<dbReference type="RefSeq" id="WP_154155183.1">
    <property type="nucleotide sequence ID" value="NZ_SZWE01000003.1"/>
</dbReference>
<reference evidence="5 6" key="1">
    <citation type="submission" date="2019-05" db="EMBL/GenBank/DDBJ databases">
        <title>Roseovarius bejariae sp. nov., a moderately halophylic bacterium isolated from a saline soil in Rambla Salada (Murcia).</title>
        <authorList>
            <person name="Castro D.J."/>
            <person name="Gomez-Altuve A."/>
            <person name="Reina J.C."/>
            <person name="Rodriguez M."/>
            <person name="Sampedro I."/>
            <person name="Llamas I."/>
            <person name="Martinez-Checa F."/>
        </authorList>
    </citation>
    <scope>NUCLEOTIDE SEQUENCE [LARGE SCALE GENOMIC DNA]</scope>
    <source>
        <strain evidence="5 6">A21</strain>
    </source>
</reference>
<feature type="region of interest" description="Disordered" evidence="1">
    <location>
        <begin position="869"/>
        <end position="903"/>
    </location>
</feature>
<feature type="region of interest" description="Disordered" evidence="1">
    <location>
        <begin position="513"/>
        <end position="543"/>
    </location>
</feature>
<feature type="domain" description="TraI-like middle" evidence="4">
    <location>
        <begin position="196"/>
        <end position="284"/>
    </location>
</feature>
<dbReference type="Proteomes" id="UP000564704">
    <property type="component" value="Unassembled WGS sequence"/>
</dbReference>
<evidence type="ECO:0000259" key="4">
    <source>
        <dbReference type="Pfam" id="PF22863"/>
    </source>
</evidence>
<name>A0A844D6S9_9RHOB</name>
<gene>
    <name evidence="5" type="ORF">FDP25_16730</name>
</gene>